<evidence type="ECO:0000313" key="3">
    <source>
        <dbReference type="EMBL" id="EAT14676.1"/>
    </source>
</evidence>
<dbReference type="AlphaFoldDB" id="Q1JWK3"/>
<reference evidence="3" key="1">
    <citation type="submission" date="2006-05" db="EMBL/GenBank/DDBJ databases">
        <title>Annotation of the draft genome assembly of Desulfuromonas acetoxidans DSM 684.</title>
        <authorList>
            <consortium name="US DOE Joint Genome Institute (JGI-ORNL)"/>
            <person name="Larimer F."/>
            <person name="Land M."/>
            <person name="Hauser L."/>
        </authorList>
    </citation>
    <scope>NUCLEOTIDE SEQUENCE [LARGE SCALE GENOMIC DNA]</scope>
    <source>
        <strain evidence="3">DSM 684</strain>
    </source>
</reference>
<protein>
    <submittedName>
        <fullName evidence="3">CheC, inhibitor of MCP methylation</fullName>
    </submittedName>
</protein>
<reference evidence="3" key="2">
    <citation type="submission" date="2006-05" db="EMBL/GenBank/DDBJ databases">
        <title>Sequencing of the draft genome and assembly of Desulfuromonas acetoxidans DSM 684.</title>
        <authorList>
            <consortium name="US DOE Joint Genome Institute (JGI-PGF)"/>
            <person name="Copeland A."/>
            <person name="Lucas S."/>
            <person name="Lapidus A."/>
            <person name="Barry K."/>
            <person name="Detter J.C."/>
            <person name="Glavina del Rio T."/>
            <person name="Hammon N."/>
            <person name="Israni S."/>
            <person name="Dalin E."/>
            <person name="Tice H."/>
            <person name="Bruce D."/>
            <person name="Pitluck S."/>
            <person name="Richardson P."/>
        </authorList>
    </citation>
    <scope>NUCLEOTIDE SEQUENCE [LARGE SCALE GENOMIC DNA]</scope>
    <source>
        <strain evidence="3">DSM 684</strain>
    </source>
</reference>
<dbReference type="GO" id="GO:0016787">
    <property type="term" value="F:hydrolase activity"/>
    <property type="evidence" value="ECO:0007669"/>
    <property type="project" value="InterPro"/>
</dbReference>
<dbReference type="Proteomes" id="UP000005695">
    <property type="component" value="Unassembled WGS sequence"/>
</dbReference>
<dbReference type="InterPro" id="IPR007597">
    <property type="entry name" value="CheC"/>
</dbReference>
<dbReference type="CDD" id="cd17910">
    <property type="entry name" value="CheC_ClassII"/>
    <property type="match status" value="1"/>
</dbReference>
<evidence type="ECO:0000256" key="1">
    <source>
        <dbReference type="ARBA" id="ARBA00022500"/>
    </source>
</evidence>
<dbReference type="Gene3D" id="3.40.1550.10">
    <property type="entry name" value="CheC-like"/>
    <property type="match status" value="1"/>
</dbReference>
<keyword evidence="4" id="KW-1185">Reference proteome</keyword>
<sequence length="217" mass="24113">MTTENLDDIFAQDEKDILQEVMNIAFGQASAELAEVIDIFVILSVPDIQVLKGSNLPEYLCDELQSNGTVNIIEQGFLGKFAGQALLIFPTGAEKDLLTLFNSDEDYIQNDNDVDMDTLEQETLIEVGNILIGACIGKIAELLDDVVTYDPPRLMAKDLCLDDCSQSPVAAESFVISIRTVFRFEQQNVEGYLFLITNQKSIDWLKKALLAFLESFG</sequence>
<proteinExistence type="predicted"/>
<dbReference type="EMBL" id="AAEW02000020">
    <property type="protein sequence ID" value="EAT14676.1"/>
    <property type="molecule type" value="Genomic_DNA"/>
</dbReference>
<dbReference type="SUPFAM" id="SSF103039">
    <property type="entry name" value="CheC-like"/>
    <property type="match status" value="1"/>
</dbReference>
<organism evidence="3 4">
    <name type="scientific">Desulfuromonas acetoxidans (strain DSM 684 / 11070)</name>
    <dbReference type="NCBI Taxonomy" id="281689"/>
    <lineage>
        <taxon>Bacteria</taxon>
        <taxon>Pseudomonadati</taxon>
        <taxon>Thermodesulfobacteriota</taxon>
        <taxon>Desulfuromonadia</taxon>
        <taxon>Desulfuromonadales</taxon>
        <taxon>Desulfuromonadaceae</taxon>
        <taxon>Desulfuromonas</taxon>
    </lineage>
</organism>
<comment type="caution">
    <text evidence="3">The sequence shown here is derived from an EMBL/GenBank/DDBJ whole genome shotgun (WGS) entry which is preliminary data.</text>
</comment>
<keyword evidence="1" id="KW-0145">Chemotaxis</keyword>
<gene>
    <name evidence="3" type="ORF">Dace_0640</name>
</gene>
<evidence type="ECO:0000259" key="2">
    <source>
        <dbReference type="Pfam" id="PF04509"/>
    </source>
</evidence>
<evidence type="ECO:0000313" key="4">
    <source>
        <dbReference type="Proteomes" id="UP000005695"/>
    </source>
</evidence>
<dbReference type="InterPro" id="IPR028976">
    <property type="entry name" value="CheC-like_sf"/>
</dbReference>
<dbReference type="RefSeq" id="WP_006002392.1">
    <property type="nucleotide sequence ID" value="NZ_AAEW02000020.1"/>
</dbReference>
<dbReference type="GO" id="GO:0006935">
    <property type="term" value="P:chemotaxis"/>
    <property type="evidence" value="ECO:0007669"/>
    <property type="project" value="UniProtKB-KW"/>
</dbReference>
<dbReference type="OrthoDB" id="9812187at2"/>
<dbReference type="Pfam" id="PF04509">
    <property type="entry name" value="CheC"/>
    <property type="match status" value="1"/>
</dbReference>
<name>Q1JWK3_DESA6</name>
<feature type="domain" description="CheC-like protein" evidence="2">
    <location>
        <begin position="14"/>
        <end position="48"/>
    </location>
</feature>
<accession>Q1JWK3</accession>